<evidence type="ECO:0000256" key="6">
    <source>
        <dbReference type="ARBA" id="ARBA00022927"/>
    </source>
</evidence>
<evidence type="ECO:0000256" key="2">
    <source>
        <dbReference type="ARBA" id="ARBA00004496"/>
    </source>
</evidence>
<proteinExistence type="inferred from homology"/>
<dbReference type="GO" id="GO:0005049">
    <property type="term" value="F:nuclear export signal receptor activity"/>
    <property type="evidence" value="ECO:0007669"/>
    <property type="project" value="InterPro"/>
</dbReference>
<dbReference type="GO" id="GO:0005643">
    <property type="term" value="C:nuclear pore"/>
    <property type="evidence" value="ECO:0007669"/>
    <property type="project" value="TreeGrafter"/>
</dbReference>
<dbReference type="InterPro" id="IPR011989">
    <property type="entry name" value="ARM-like"/>
</dbReference>
<keyword evidence="5" id="KW-0963">Cytoplasm</keyword>
<evidence type="ECO:0000259" key="9">
    <source>
        <dbReference type="PROSITE" id="PS50166"/>
    </source>
</evidence>
<dbReference type="GO" id="GO:0005737">
    <property type="term" value="C:cytoplasm"/>
    <property type="evidence" value="ECO:0007669"/>
    <property type="project" value="UniProtKB-SubCell"/>
</dbReference>
<dbReference type="OrthoDB" id="5548448at2759"/>
<dbReference type="Gene3D" id="1.25.10.10">
    <property type="entry name" value="Leucine-rich Repeat Variant"/>
    <property type="match status" value="1"/>
</dbReference>
<organism evidence="10 11">
    <name type="scientific">Macrostomum lignano</name>
    <dbReference type="NCBI Taxonomy" id="282301"/>
    <lineage>
        <taxon>Eukaryota</taxon>
        <taxon>Metazoa</taxon>
        <taxon>Spiralia</taxon>
        <taxon>Lophotrochozoa</taxon>
        <taxon>Platyhelminthes</taxon>
        <taxon>Rhabditophora</taxon>
        <taxon>Macrostomorpha</taxon>
        <taxon>Macrostomida</taxon>
        <taxon>Macrostomidae</taxon>
        <taxon>Macrostomum</taxon>
    </lineage>
</organism>
<evidence type="ECO:0000256" key="1">
    <source>
        <dbReference type="ARBA" id="ARBA00004123"/>
    </source>
</evidence>
<dbReference type="InterPro" id="IPR044189">
    <property type="entry name" value="XPO4/7-like"/>
</dbReference>
<evidence type="ECO:0000256" key="3">
    <source>
        <dbReference type="ARBA" id="ARBA00009466"/>
    </source>
</evidence>
<evidence type="ECO:0000256" key="8">
    <source>
        <dbReference type="ARBA" id="ARBA00040444"/>
    </source>
</evidence>
<keyword evidence="7" id="KW-0539">Nucleus</keyword>
<accession>A0A267G6Q6</accession>
<evidence type="ECO:0000256" key="4">
    <source>
        <dbReference type="ARBA" id="ARBA00022448"/>
    </source>
</evidence>
<evidence type="ECO:0000256" key="7">
    <source>
        <dbReference type="ARBA" id="ARBA00023242"/>
    </source>
</evidence>
<sequence length="1214" mass="127801">MMELQIAELERATQLVQLPHLSQAERQSATDTVMEFRRAARPYDLCRRLLAASANPLLMFEAASTMRHALLREWRDLPADAVEQLRVSLLHLLGERRHELPVFVREQVLLAVCTMAKLCDTPSRMVDEMEQLLTQPNSDRAAQLLGCAGLRALLNEYQLGRCGLAWEEHVKRRRQFEEAGLLRAFVLCVRCAAASATSSEFVASNADLLLPLLQAMECALSWDFLPKRLPRRLAGLQSGPAGILRPNDNWRTVLLDSGLLPALFDLLTNLRQHLQQQQQQQEQQQQLNISHELVRLCLACISQLASLSGPGVFANHTAKEAHFTSLASLYSAALQQGLPAAGGPELTGFANVFANLCQHSGGCCSSLDRLPAALASQAAELTVRALEAAASASSASGAADASAGVSEAADSLLDAWAHLFAADSSGGPFDSGSAADLASAASSTEASAASTVGPIAQTLFAALMRSRLAPPDGFRGLAAMQQRQATEADDDESVHELEETDQVRFASALAAAGEFARRAPAFALSALAEALDRRAELLAGVQQPGASAAAVWSASEDAHWLLLVVGHVIVEPDAEEAAPFVPRSLMSESLAQSANVADSVRALCEACQGQSRAGGGHSQQVDRLLQLVAAVMRMACLLARTAPEPSPLVLTDIAWLLSRLSRVYFGLDETLYDTISPAILAAFGQDSGESLRCCAQFAVDYCRVCLARWPGEPELANEAAKLMCALTERRDCIKYCGSSGTRVRRTSKLNFLSSLVASLPSWWQLAQDIGALTPPLTQAPPAALSTAVRAVVQAGRALSTAADQPAKDGRHSDAVERERTYWGVTVVRLQLRAGELISSGLPDSSTEAALALALDALAGCRDAAIAESSLLPLAEAAANLPALAANAAPMLLGPLVRLTAACVTAAAAPASVQTSRRLQAVASRLCRIVGQRTPPADASELGQLVGLLHSMLSQSLLDFWSEPEEHLLDGGETASTGAETAAAAVSGFADLLPAVARRLAEDPAELAEPTLRLCVAAAEAASDRLLAMPEEALNSLAMGCLRPALAGELPSDSRRLACECVSALALSGWPLSGRHAGPLLAALLCPQSNSAPSDPAAAAASLDGLDSGGSLVSDAVLALCLADPAAFAALADAWLISDGGSSTDERRRERLGDALNQLATGVAEAAAASSRTAPSGSVNGAGAQSRRFPDRPARLAFAEQFEMFLVRLRAIAIV</sequence>
<dbReference type="GO" id="GO:0006611">
    <property type="term" value="P:protein export from nucleus"/>
    <property type="evidence" value="ECO:0007669"/>
    <property type="project" value="TreeGrafter"/>
</dbReference>
<gene>
    <name evidence="10" type="ORF">BOX15_Mlig026922g4</name>
</gene>
<feature type="domain" description="Importin N-terminal" evidence="9">
    <location>
        <begin position="29"/>
        <end position="95"/>
    </location>
</feature>
<dbReference type="PANTHER" id="PTHR12596">
    <property type="entry name" value="EXPORTIN 4,7-RELATED"/>
    <property type="match status" value="1"/>
</dbReference>
<evidence type="ECO:0000313" key="10">
    <source>
        <dbReference type="EMBL" id="PAA80999.1"/>
    </source>
</evidence>
<protein>
    <recommendedName>
        <fullName evidence="8">Exportin-4</fullName>
    </recommendedName>
</protein>
<dbReference type="InterPro" id="IPR001494">
    <property type="entry name" value="Importin-beta_N"/>
</dbReference>
<keyword evidence="11" id="KW-1185">Reference proteome</keyword>
<name>A0A267G6Q6_9PLAT</name>
<dbReference type="InterPro" id="IPR016024">
    <property type="entry name" value="ARM-type_fold"/>
</dbReference>
<evidence type="ECO:0000313" key="11">
    <source>
        <dbReference type="Proteomes" id="UP000215902"/>
    </source>
</evidence>
<dbReference type="EMBL" id="NIVC01000554">
    <property type="protein sequence ID" value="PAA80999.1"/>
    <property type="molecule type" value="Genomic_DNA"/>
</dbReference>
<dbReference type="GO" id="GO:0031267">
    <property type="term" value="F:small GTPase binding"/>
    <property type="evidence" value="ECO:0007669"/>
    <property type="project" value="InterPro"/>
</dbReference>
<comment type="subcellular location">
    <subcellularLocation>
        <location evidence="2">Cytoplasm</location>
    </subcellularLocation>
    <subcellularLocation>
        <location evidence="1">Nucleus</location>
    </subcellularLocation>
</comment>
<comment type="similarity">
    <text evidence="3">Belongs to the exportin family.</text>
</comment>
<dbReference type="SUPFAM" id="SSF48371">
    <property type="entry name" value="ARM repeat"/>
    <property type="match status" value="1"/>
</dbReference>
<comment type="caution">
    <text evidence="10">The sequence shown here is derived from an EMBL/GenBank/DDBJ whole genome shotgun (WGS) entry which is preliminary data.</text>
</comment>
<evidence type="ECO:0000256" key="5">
    <source>
        <dbReference type="ARBA" id="ARBA00022490"/>
    </source>
</evidence>
<dbReference type="Proteomes" id="UP000215902">
    <property type="component" value="Unassembled WGS sequence"/>
</dbReference>
<keyword evidence="6" id="KW-0653">Protein transport</keyword>
<reference evidence="10 11" key="1">
    <citation type="submission" date="2017-06" db="EMBL/GenBank/DDBJ databases">
        <title>A platform for efficient transgenesis in Macrostomum lignano, a flatworm model organism for stem cell research.</title>
        <authorList>
            <person name="Berezikov E."/>
        </authorList>
    </citation>
    <scope>NUCLEOTIDE SEQUENCE [LARGE SCALE GENOMIC DNA]</scope>
    <source>
        <strain evidence="10">DV1</strain>
        <tissue evidence="10">Whole organism</tissue>
    </source>
</reference>
<dbReference type="PANTHER" id="PTHR12596:SF1">
    <property type="entry name" value="EXPORTIN-4"/>
    <property type="match status" value="1"/>
</dbReference>
<dbReference type="AlphaFoldDB" id="A0A267G6Q6"/>
<dbReference type="PROSITE" id="PS50166">
    <property type="entry name" value="IMPORTIN_B_NT"/>
    <property type="match status" value="1"/>
</dbReference>
<dbReference type="STRING" id="282301.A0A267G6Q6"/>
<keyword evidence="4" id="KW-0813">Transport</keyword>